<dbReference type="EC" id="7.1.1.8" evidence="5 20"/>
<evidence type="ECO:0000256" key="13">
    <source>
        <dbReference type="ARBA" id="ARBA00022982"/>
    </source>
</evidence>
<evidence type="ECO:0000256" key="15">
    <source>
        <dbReference type="ARBA" id="ARBA00023004"/>
    </source>
</evidence>
<keyword evidence="8" id="KW-1003">Cell membrane</keyword>
<comment type="subunit">
    <text evidence="4 21">The main subunits of complex b-c1 are: cytochrome b, cytochrome c1 and the Rieske protein.</text>
</comment>
<evidence type="ECO:0000256" key="12">
    <source>
        <dbReference type="ARBA" id="ARBA00022967"/>
    </source>
</evidence>
<keyword evidence="9 20" id="KW-0812">Transmembrane</keyword>
<dbReference type="InterPro" id="IPR006317">
    <property type="entry name" value="Ubiquinol_cyt_c_Rdtase_Fe-S-su"/>
</dbReference>
<sequence>MTSRSNDLQPAGPHSTGDDKQIGRRDFLLLATGTTAAVGAAAAAWPFIDQMNPSAAQMALASIEADLSPVQEGMAISVMWRKKPVFLRKRTQAEIEQARATDMDTLRDPEPDEARVKRPEWLIVVGVCTHLGCIPLGNKPSEPRGNWGGWFCACHGSHYDTSGRVRKGPAPSNLVVPPYEFVDNTTVKIG</sequence>
<dbReference type="InterPro" id="IPR014349">
    <property type="entry name" value="Rieske_Fe-S_prot"/>
</dbReference>
<dbReference type="AlphaFoldDB" id="A0A934V123"/>
<reference evidence="24" key="2">
    <citation type="journal article" date="2020" name="Microorganisms">
        <title>Osmotic Adaptation and Compatible Solute Biosynthesis of Phototrophic Bacteria as Revealed from Genome Analyses.</title>
        <authorList>
            <person name="Imhoff J.F."/>
            <person name="Rahn T."/>
            <person name="Kunzel S."/>
            <person name="Keller A."/>
            <person name="Neulinger S.C."/>
        </authorList>
    </citation>
    <scope>NUCLEOTIDE SEQUENCE</scope>
    <source>
        <strain evidence="24">DSM 9154</strain>
    </source>
</reference>
<feature type="region of interest" description="Disordered" evidence="22">
    <location>
        <begin position="1"/>
        <end position="21"/>
    </location>
</feature>
<keyword evidence="10" id="KW-0001">2Fe-2S</keyword>
<evidence type="ECO:0000256" key="18">
    <source>
        <dbReference type="ARBA" id="ARBA00023157"/>
    </source>
</evidence>
<dbReference type="Proteomes" id="UP000778970">
    <property type="component" value="Unassembled WGS sequence"/>
</dbReference>
<comment type="cofactor">
    <cofactor evidence="20">
        <name>[2Fe-2S] cluster</name>
        <dbReference type="ChEBI" id="CHEBI:190135"/>
    </cofactor>
    <text evidence="20">Binds 1 [2Fe-2S] cluster per subunit.</text>
</comment>
<dbReference type="GO" id="GO:0008121">
    <property type="term" value="F:quinol-cytochrome-c reductase activity"/>
    <property type="evidence" value="ECO:0007669"/>
    <property type="project" value="UniProtKB-EC"/>
</dbReference>
<feature type="domain" description="Rieske" evidence="23">
    <location>
        <begin position="95"/>
        <end position="188"/>
    </location>
</feature>
<keyword evidence="14 20" id="KW-1133">Transmembrane helix</keyword>
<dbReference type="InterPro" id="IPR019470">
    <property type="entry name" value="Ubiq_cytC_Rdtase_Fe-S_su_TAT"/>
</dbReference>
<dbReference type="Gene3D" id="1.20.5.510">
    <property type="entry name" value="Single helix bin"/>
    <property type="match status" value="1"/>
</dbReference>
<evidence type="ECO:0000256" key="3">
    <source>
        <dbReference type="ARBA" id="ARBA00010651"/>
    </source>
</evidence>
<dbReference type="GO" id="GO:0051537">
    <property type="term" value="F:2 iron, 2 sulfur cluster binding"/>
    <property type="evidence" value="ECO:0007669"/>
    <property type="project" value="UniProtKB-KW"/>
</dbReference>
<evidence type="ECO:0000256" key="5">
    <source>
        <dbReference type="ARBA" id="ARBA00012951"/>
    </source>
</evidence>
<evidence type="ECO:0000256" key="8">
    <source>
        <dbReference type="ARBA" id="ARBA00022475"/>
    </source>
</evidence>
<dbReference type="SUPFAM" id="SSF50022">
    <property type="entry name" value="ISP domain"/>
    <property type="match status" value="1"/>
</dbReference>
<comment type="function">
    <text evidence="1">Component of the ubiquinol-cytochrome c reductase complex (complex III or cytochrome b-c1 complex), which is a respiratory chain that generates an electrochemical potential coupled to ATP synthesis.</text>
</comment>
<dbReference type="GO" id="GO:0046872">
    <property type="term" value="F:metal ion binding"/>
    <property type="evidence" value="ECO:0007669"/>
    <property type="project" value="UniProtKB-KW"/>
</dbReference>
<evidence type="ECO:0000256" key="10">
    <source>
        <dbReference type="ARBA" id="ARBA00022714"/>
    </source>
</evidence>
<organism evidence="24 25">
    <name type="scientific">Rhodovibrio salinarum</name>
    <dbReference type="NCBI Taxonomy" id="1087"/>
    <lineage>
        <taxon>Bacteria</taxon>
        <taxon>Pseudomonadati</taxon>
        <taxon>Pseudomonadota</taxon>
        <taxon>Alphaproteobacteria</taxon>
        <taxon>Rhodospirillales</taxon>
        <taxon>Rhodovibrionaceae</taxon>
        <taxon>Rhodovibrio</taxon>
    </lineage>
</organism>
<dbReference type="NCBIfam" id="TIGR01416">
    <property type="entry name" value="Rieske_proteo"/>
    <property type="match status" value="1"/>
</dbReference>
<dbReference type="Pfam" id="PF00355">
    <property type="entry name" value="Rieske"/>
    <property type="match status" value="1"/>
</dbReference>
<dbReference type="PROSITE" id="PS51296">
    <property type="entry name" value="RIESKE"/>
    <property type="match status" value="1"/>
</dbReference>
<feature type="transmembrane region" description="Helical" evidence="20">
    <location>
        <begin position="27"/>
        <end position="48"/>
    </location>
</feature>
<comment type="catalytic activity">
    <reaction evidence="19 20">
        <text>a quinol + 2 Fe(III)-[cytochrome c](out) = a quinone + 2 Fe(II)-[cytochrome c](out) + 2 H(+)(out)</text>
        <dbReference type="Rhea" id="RHEA:11484"/>
        <dbReference type="Rhea" id="RHEA-COMP:10350"/>
        <dbReference type="Rhea" id="RHEA-COMP:14399"/>
        <dbReference type="ChEBI" id="CHEBI:15378"/>
        <dbReference type="ChEBI" id="CHEBI:24646"/>
        <dbReference type="ChEBI" id="CHEBI:29033"/>
        <dbReference type="ChEBI" id="CHEBI:29034"/>
        <dbReference type="ChEBI" id="CHEBI:132124"/>
        <dbReference type="EC" id="7.1.1.8"/>
    </reaction>
</comment>
<comment type="similarity">
    <text evidence="3">Belongs to the Rieske iron-sulfur protein family.</text>
</comment>
<evidence type="ECO:0000256" key="1">
    <source>
        <dbReference type="ARBA" id="ARBA00002444"/>
    </source>
</evidence>
<evidence type="ECO:0000256" key="20">
    <source>
        <dbReference type="RuleBase" id="RU004494"/>
    </source>
</evidence>
<dbReference type="Gene3D" id="2.102.10.10">
    <property type="entry name" value="Rieske [2Fe-2S] iron-sulphur domain"/>
    <property type="match status" value="1"/>
</dbReference>
<comment type="miscellaneous">
    <text evidence="20">The Rieske protein is a high potential 2Fe-2S protein.</text>
</comment>
<dbReference type="InterPro" id="IPR005805">
    <property type="entry name" value="Rieske_Fe-S_prot_C"/>
</dbReference>
<comment type="caution">
    <text evidence="24">The sequence shown here is derived from an EMBL/GenBank/DDBJ whole genome shotgun (WGS) entry which is preliminary data.</text>
</comment>
<proteinExistence type="inferred from homology"/>
<evidence type="ECO:0000313" key="24">
    <source>
        <dbReference type="EMBL" id="MBK1698261.1"/>
    </source>
</evidence>
<dbReference type="EMBL" id="NRRE01000026">
    <property type="protein sequence ID" value="MBK1698261.1"/>
    <property type="molecule type" value="Genomic_DNA"/>
</dbReference>
<evidence type="ECO:0000256" key="7">
    <source>
        <dbReference type="ARBA" id="ARBA00022448"/>
    </source>
</evidence>
<evidence type="ECO:0000256" key="21">
    <source>
        <dbReference type="RuleBase" id="RU004497"/>
    </source>
</evidence>
<dbReference type="CDD" id="cd03470">
    <property type="entry name" value="Rieske_cytochrome_bc1"/>
    <property type="match status" value="1"/>
</dbReference>
<gene>
    <name evidence="24" type="primary">petA</name>
    <name evidence="24" type="ORF">CKO21_13515</name>
</gene>
<keyword evidence="11" id="KW-0479">Metal-binding</keyword>
<dbReference type="GO" id="GO:0005886">
    <property type="term" value="C:plasma membrane"/>
    <property type="evidence" value="ECO:0007669"/>
    <property type="project" value="UniProtKB-SubCell"/>
</dbReference>
<keyword evidence="7 20" id="KW-0813">Transport</keyword>
<evidence type="ECO:0000256" key="14">
    <source>
        <dbReference type="ARBA" id="ARBA00022989"/>
    </source>
</evidence>
<reference evidence="24" key="1">
    <citation type="submission" date="2017-08" db="EMBL/GenBank/DDBJ databases">
        <authorList>
            <person name="Imhoff J.F."/>
            <person name="Rahn T."/>
            <person name="Kuenzel S."/>
            <person name="Neulinger S.C."/>
        </authorList>
    </citation>
    <scope>NUCLEOTIDE SEQUENCE</scope>
    <source>
        <strain evidence="24">DSM 9154</strain>
    </source>
</reference>
<dbReference type="PANTHER" id="PTHR10134">
    <property type="entry name" value="CYTOCHROME B-C1 COMPLEX SUBUNIT RIESKE, MITOCHONDRIAL"/>
    <property type="match status" value="1"/>
</dbReference>
<evidence type="ECO:0000256" key="6">
    <source>
        <dbReference type="ARBA" id="ARBA00019816"/>
    </source>
</evidence>
<keyword evidence="15" id="KW-0408">Iron</keyword>
<evidence type="ECO:0000259" key="23">
    <source>
        <dbReference type="PROSITE" id="PS51296"/>
    </source>
</evidence>
<name>A0A934V123_9PROT</name>
<protein>
    <recommendedName>
        <fullName evidence="6 20">Ubiquinol-cytochrome c reductase iron-sulfur subunit</fullName>
        <ecNumber evidence="5 20">7.1.1.8</ecNumber>
    </recommendedName>
</protein>
<evidence type="ECO:0000256" key="2">
    <source>
        <dbReference type="ARBA" id="ARBA00004162"/>
    </source>
</evidence>
<dbReference type="PRINTS" id="PR00162">
    <property type="entry name" value="RIESKE"/>
</dbReference>
<evidence type="ECO:0000313" key="25">
    <source>
        <dbReference type="Proteomes" id="UP000778970"/>
    </source>
</evidence>
<keyword evidence="18" id="KW-1015">Disulfide bond</keyword>
<evidence type="ECO:0000256" key="4">
    <source>
        <dbReference type="ARBA" id="ARBA00011649"/>
    </source>
</evidence>
<evidence type="ECO:0000256" key="16">
    <source>
        <dbReference type="ARBA" id="ARBA00023014"/>
    </source>
</evidence>
<keyword evidence="12" id="KW-1278">Translocase</keyword>
<dbReference type="InterPro" id="IPR017941">
    <property type="entry name" value="Rieske_2Fe-2S"/>
</dbReference>
<evidence type="ECO:0000256" key="11">
    <source>
        <dbReference type="ARBA" id="ARBA00022723"/>
    </source>
</evidence>
<accession>A0A934V123</accession>
<dbReference type="InterPro" id="IPR036922">
    <property type="entry name" value="Rieske_2Fe-2S_sf"/>
</dbReference>
<dbReference type="Pfam" id="PF10399">
    <property type="entry name" value="UCR_Fe-S_N"/>
    <property type="match status" value="1"/>
</dbReference>
<evidence type="ECO:0000256" key="19">
    <source>
        <dbReference type="ARBA" id="ARBA00029351"/>
    </source>
</evidence>
<keyword evidence="16" id="KW-0411">Iron-sulfur</keyword>
<evidence type="ECO:0000256" key="22">
    <source>
        <dbReference type="SAM" id="MobiDB-lite"/>
    </source>
</evidence>
<dbReference type="FunFam" id="2.102.10.10:FF:000001">
    <property type="entry name" value="Cytochrome b-c1 complex subunit Rieske, mitochondrial"/>
    <property type="match status" value="1"/>
</dbReference>
<keyword evidence="17 20" id="KW-0472">Membrane</keyword>
<keyword evidence="25" id="KW-1185">Reference proteome</keyword>
<dbReference type="RefSeq" id="WP_081728647.1">
    <property type="nucleotide sequence ID" value="NZ_NRRE01000026.1"/>
</dbReference>
<keyword evidence="13 20" id="KW-0249">Electron transport</keyword>
<evidence type="ECO:0000256" key="9">
    <source>
        <dbReference type="ARBA" id="ARBA00022692"/>
    </source>
</evidence>
<comment type="subcellular location">
    <subcellularLocation>
        <location evidence="2">Cell membrane</location>
        <topology evidence="2">Single-pass membrane protein</topology>
    </subcellularLocation>
</comment>
<evidence type="ECO:0000256" key="17">
    <source>
        <dbReference type="ARBA" id="ARBA00023136"/>
    </source>
</evidence>
<dbReference type="PROSITE" id="PS51318">
    <property type="entry name" value="TAT"/>
    <property type="match status" value="1"/>
</dbReference>
<dbReference type="InterPro" id="IPR006311">
    <property type="entry name" value="TAT_signal"/>
</dbReference>